<evidence type="ECO:0000313" key="1">
    <source>
        <dbReference type="EMBL" id="GIY66725.1"/>
    </source>
</evidence>
<gene>
    <name evidence="1" type="ORF">CDAR_472791</name>
</gene>
<comment type="caution">
    <text evidence="1">The sequence shown here is derived from an EMBL/GenBank/DDBJ whole genome shotgun (WGS) entry which is preliminary data.</text>
</comment>
<keyword evidence="2" id="KW-1185">Reference proteome</keyword>
<dbReference type="AlphaFoldDB" id="A0AAV4V9T7"/>
<proteinExistence type="predicted"/>
<dbReference type="Proteomes" id="UP001054837">
    <property type="component" value="Unassembled WGS sequence"/>
</dbReference>
<reference evidence="1 2" key="1">
    <citation type="submission" date="2021-06" db="EMBL/GenBank/DDBJ databases">
        <title>Caerostris darwini draft genome.</title>
        <authorList>
            <person name="Kono N."/>
            <person name="Arakawa K."/>
        </authorList>
    </citation>
    <scope>NUCLEOTIDE SEQUENCE [LARGE SCALE GENOMIC DNA]</scope>
</reference>
<organism evidence="1 2">
    <name type="scientific">Caerostris darwini</name>
    <dbReference type="NCBI Taxonomy" id="1538125"/>
    <lineage>
        <taxon>Eukaryota</taxon>
        <taxon>Metazoa</taxon>
        <taxon>Ecdysozoa</taxon>
        <taxon>Arthropoda</taxon>
        <taxon>Chelicerata</taxon>
        <taxon>Arachnida</taxon>
        <taxon>Araneae</taxon>
        <taxon>Araneomorphae</taxon>
        <taxon>Entelegynae</taxon>
        <taxon>Araneoidea</taxon>
        <taxon>Araneidae</taxon>
        <taxon>Caerostris</taxon>
    </lineage>
</organism>
<evidence type="ECO:0000313" key="2">
    <source>
        <dbReference type="Proteomes" id="UP001054837"/>
    </source>
</evidence>
<dbReference type="EMBL" id="BPLQ01012650">
    <property type="protein sequence ID" value="GIY66725.1"/>
    <property type="molecule type" value="Genomic_DNA"/>
</dbReference>
<accession>A0AAV4V9T7</accession>
<name>A0AAV4V9T7_9ARAC</name>
<sequence>MPAQLNVVNVIGVIKFYKAMFAKDHCNTTQSCYPTAALADSASTPSSSSWLNECEIDVPQMSTVCQRPLQHHSVLLPNSCVDQQCFVVAKLVNESEIDVPQMSDA</sequence>
<protein>
    <submittedName>
        <fullName evidence="1">Uncharacterized protein</fullName>
    </submittedName>
</protein>